<dbReference type="Proteomes" id="UP000182135">
    <property type="component" value="Unassembled WGS sequence"/>
</dbReference>
<reference evidence="2 3" key="1">
    <citation type="submission" date="2016-10" db="EMBL/GenBank/DDBJ databases">
        <authorList>
            <person name="de Groot N.N."/>
        </authorList>
    </citation>
    <scope>NUCLEOTIDE SEQUENCE [LARGE SCALE GENOMIC DNA]</scope>
    <source>
        <strain evidence="2 3">NLAE-zl-G419</strain>
    </source>
</reference>
<sequence length="422" mass="47395">MKRLKSILVIVMSFTMVASLFVGCSKGEEKKDAAKSSGKEITFMIPEWGAPSQEMLNEFEKESSIKVKVNTVSWDDIRDKISVSAAGKTAPADVVEVDWSWVGEFQSAGWLEPLKISKEDIEDMPSIQSFMVNDEVLAVPYANDFRIAYYNTEHFKKAGIDAEPKTWDDIYNYSKKIKEDNVTKYPYAIPLSAEESTTTSLIWLAFAKNGVVFNDDNTLNKESVLDALKYIDKLNKEGLVDPINRTSKGMDAYRKLTKGEASMLIGPTSFVGRVNDPKESQVVDKVTPIMLPGKSDKSDKTMALPEGIGVTKYSKNKEAAEEFVKWYTSAKMQEQLFEKNNSIPTRTTVLEKLIKENKIKNSGAMLEQSKLIKSPFPKGVPNYYTEMSTAMFNAVNKMVNGELTPEEAYNQMETKINELAKK</sequence>
<dbReference type="STRING" id="1529.SAMN04487885_11831"/>
<dbReference type="CDD" id="cd13585">
    <property type="entry name" value="PBP2_TMBP_like"/>
    <property type="match status" value="1"/>
</dbReference>
<proteinExistence type="predicted"/>
<dbReference type="Pfam" id="PF01547">
    <property type="entry name" value="SBP_bac_1"/>
    <property type="match status" value="1"/>
</dbReference>
<dbReference type="RefSeq" id="WP_035770897.1">
    <property type="nucleotide sequence ID" value="NZ_BAAACD010000026.1"/>
</dbReference>
<feature type="signal peptide" evidence="1">
    <location>
        <begin position="1"/>
        <end position="18"/>
    </location>
</feature>
<name>A0A1I2N2T6_9CLOT</name>
<keyword evidence="1" id="KW-0732">Signal</keyword>
<evidence type="ECO:0000256" key="1">
    <source>
        <dbReference type="SAM" id="SignalP"/>
    </source>
</evidence>
<organism evidence="2 3">
    <name type="scientific">Clostridium cadaveris</name>
    <dbReference type="NCBI Taxonomy" id="1529"/>
    <lineage>
        <taxon>Bacteria</taxon>
        <taxon>Bacillati</taxon>
        <taxon>Bacillota</taxon>
        <taxon>Clostridia</taxon>
        <taxon>Eubacteriales</taxon>
        <taxon>Clostridiaceae</taxon>
        <taxon>Clostridium</taxon>
    </lineage>
</organism>
<dbReference type="PROSITE" id="PS51257">
    <property type="entry name" value="PROKAR_LIPOPROTEIN"/>
    <property type="match status" value="1"/>
</dbReference>
<dbReference type="OrthoDB" id="42940at2"/>
<gene>
    <name evidence="2" type="ORF">SAMN04487885_11831</name>
</gene>
<dbReference type="eggNOG" id="COG1653">
    <property type="taxonomic scope" value="Bacteria"/>
</dbReference>
<feature type="chain" id="PRO_5038600737" evidence="1">
    <location>
        <begin position="19"/>
        <end position="422"/>
    </location>
</feature>
<accession>A0A1I2N2T6</accession>
<keyword evidence="3" id="KW-1185">Reference proteome</keyword>
<dbReference type="SUPFAM" id="SSF53850">
    <property type="entry name" value="Periplasmic binding protein-like II"/>
    <property type="match status" value="1"/>
</dbReference>
<dbReference type="InterPro" id="IPR006059">
    <property type="entry name" value="SBP"/>
</dbReference>
<evidence type="ECO:0000313" key="2">
    <source>
        <dbReference type="EMBL" id="SFF97410.1"/>
    </source>
</evidence>
<dbReference type="AlphaFoldDB" id="A0A1I2N2T6"/>
<dbReference type="Gene3D" id="3.40.190.10">
    <property type="entry name" value="Periplasmic binding protein-like II"/>
    <property type="match status" value="2"/>
</dbReference>
<dbReference type="EMBL" id="FOOE01000018">
    <property type="protein sequence ID" value="SFF97410.1"/>
    <property type="molecule type" value="Genomic_DNA"/>
</dbReference>
<dbReference type="PANTHER" id="PTHR43649:SF12">
    <property type="entry name" value="DIACETYLCHITOBIOSE BINDING PROTEIN DASA"/>
    <property type="match status" value="1"/>
</dbReference>
<dbReference type="PANTHER" id="PTHR43649">
    <property type="entry name" value="ARABINOSE-BINDING PROTEIN-RELATED"/>
    <property type="match status" value="1"/>
</dbReference>
<dbReference type="GeneID" id="90545585"/>
<protein>
    <submittedName>
        <fullName evidence="2">Carbohydrate ABC transporter substrate-binding protein, CUT1 family</fullName>
    </submittedName>
</protein>
<dbReference type="InterPro" id="IPR050490">
    <property type="entry name" value="Bact_solute-bd_prot1"/>
</dbReference>
<evidence type="ECO:0000313" key="3">
    <source>
        <dbReference type="Proteomes" id="UP000182135"/>
    </source>
</evidence>